<dbReference type="AlphaFoldDB" id="A1ZRU4"/>
<dbReference type="InterPro" id="IPR009937">
    <property type="entry name" value="Phage_holin_3_6"/>
</dbReference>
<gene>
    <name evidence="3" type="ORF">M23134_04782</name>
</gene>
<dbReference type="RefSeq" id="WP_002700059.1">
    <property type="nucleotide sequence ID" value="NZ_AAWS01000029.1"/>
</dbReference>
<keyword evidence="2" id="KW-0812">Transmembrane</keyword>
<dbReference type="Pfam" id="PF07332">
    <property type="entry name" value="Phage_holin_3_6"/>
    <property type="match status" value="1"/>
</dbReference>
<sequence>MGLFNINKLTNNLADYIDTKVELVKLDTQEQIIKAVIVMFELLIVVVIVTIVMVFLNLTLAYYLNSVLGGSYIGFMIVAGVHLMLLALLWLKKRAIRRGFEHTMYQMITQTEKKDSNEKERKQQPKRLPE</sequence>
<feature type="transmembrane region" description="Helical" evidence="2">
    <location>
        <begin position="70"/>
        <end position="91"/>
    </location>
</feature>
<proteinExistence type="predicted"/>
<organism evidence="3 4">
    <name type="scientific">Microscilla marina ATCC 23134</name>
    <dbReference type="NCBI Taxonomy" id="313606"/>
    <lineage>
        <taxon>Bacteria</taxon>
        <taxon>Pseudomonadati</taxon>
        <taxon>Bacteroidota</taxon>
        <taxon>Cytophagia</taxon>
        <taxon>Cytophagales</taxon>
        <taxon>Microscillaceae</taxon>
        <taxon>Microscilla</taxon>
    </lineage>
</organism>
<evidence type="ECO:0000313" key="3">
    <source>
        <dbReference type="EMBL" id="EAY26832.1"/>
    </source>
</evidence>
<feature type="region of interest" description="Disordered" evidence="1">
    <location>
        <begin position="111"/>
        <end position="130"/>
    </location>
</feature>
<name>A1ZRU4_MICM2</name>
<comment type="caution">
    <text evidence="3">The sequence shown here is derived from an EMBL/GenBank/DDBJ whole genome shotgun (WGS) entry which is preliminary data.</text>
</comment>
<keyword evidence="2" id="KW-1133">Transmembrane helix</keyword>
<keyword evidence="2" id="KW-0472">Membrane</keyword>
<protein>
    <submittedName>
        <fullName evidence="3">Uncharacterized protein</fullName>
    </submittedName>
</protein>
<evidence type="ECO:0000313" key="4">
    <source>
        <dbReference type="Proteomes" id="UP000004095"/>
    </source>
</evidence>
<dbReference type="eggNOG" id="ENOG5033BDM">
    <property type="taxonomic scope" value="Bacteria"/>
</dbReference>
<evidence type="ECO:0000256" key="2">
    <source>
        <dbReference type="SAM" id="Phobius"/>
    </source>
</evidence>
<keyword evidence="4" id="KW-1185">Reference proteome</keyword>
<dbReference type="EMBL" id="AAWS01000029">
    <property type="protein sequence ID" value="EAY26832.1"/>
    <property type="molecule type" value="Genomic_DNA"/>
</dbReference>
<dbReference type="Proteomes" id="UP000004095">
    <property type="component" value="Unassembled WGS sequence"/>
</dbReference>
<feature type="transmembrane region" description="Helical" evidence="2">
    <location>
        <begin position="35"/>
        <end position="64"/>
    </location>
</feature>
<accession>A1ZRU4</accession>
<reference evidence="3 4" key="1">
    <citation type="submission" date="2007-01" db="EMBL/GenBank/DDBJ databases">
        <authorList>
            <person name="Haygood M."/>
            <person name="Podell S."/>
            <person name="Anderson C."/>
            <person name="Hopkinson B."/>
            <person name="Roe K."/>
            <person name="Barbeau K."/>
            <person name="Gaasterland T."/>
            <person name="Ferriera S."/>
            <person name="Johnson J."/>
            <person name="Kravitz S."/>
            <person name="Beeson K."/>
            <person name="Sutton G."/>
            <person name="Rogers Y.-H."/>
            <person name="Friedman R."/>
            <person name="Frazier M."/>
            <person name="Venter J.C."/>
        </authorList>
    </citation>
    <scope>NUCLEOTIDE SEQUENCE [LARGE SCALE GENOMIC DNA]</scope>
    <source>
        <strain evidence="3 4">ATCC 23134</strain>
    </source>
</reference>
<evidence type="ECO:0000256" key="1">
    <source>
        <dbReference type="SAM" id="MobiDB-lite"/>
    </source>
</evidence>